<reference evidence="5 6" key="1">
    <citation type="submission" date="2017-08" db="EMBL/GenBank/DDBJ databases">
        <authorList>
            <person name="de Groot N.N."/>
        </authorList>
    </citation>
    <scope>NUCLEOTIDE SEQUENCE [LARGE SCALE GENOMIC DNA]</scope>
    <source>
        <strain evidence="5 6">USBA 78</strain>
    </source>
</reference>
<dbReference type="EMBL" id="OBMM01000001">
    <property type="protein sequence ID" value="SOB94719.1"/>
    <property type="molecule type" value="Genomic_DNA"/>
</dbReference>
<dbReference type="SUPFAM" id="SSF46785">
    <property type="entry name" value="Winged helix' DNA-binding domain"/>
    <property type="match status" value="1"/>
</dbReference>
<dbReference type="InterPro" id="IPR051011">
    <property type="entry name" value="Metal_resp_trans_reg"/>
</dbReference>
<dbReference type="GO" id="GO:0003677">
    <property type="term" value="F:DNA binding"/>
    <property type="evidence" value="ECO:0007669"/>
    <property type="project" value="UniProtKB-KW"/>
</dbReference>
<name>A0A285RM03_9PROT</name>
<dbReference type="SMART" id="SM00418">
    <property type="entry name" value="HTH_ARSR"/>
    <property type="match status" value="1"/>
</dbReference>
<evidence type="ECO:0000256" key="1">
    <source>
        <dbReference type="ARBA" id="ARBA00023015"/>
    </source>
</evidence>
<accession>A0A285RM03</accession>
<dbReference type="PRINTS" id="PR00778">
    <property type="entry name" value="HTHARSR"/>
</dbReference>
<gene>
    <name evidence="5" type="ORF">SAMN05428964_1011189</name>
</gene>
<dbReference type="Proteomes" id="UP000219068">
    <property type="component" value="Unassembled WGS sequence"/>
</dbReference>
<keyword evidence="2 5" id="KW-0238">DNA-binding</keyword>
<dbReference type="InterPro" id="IPR036388">
    <property type="entry name" value="WH-like_DNA-bd_sf"/>
</dbReference>
<keyword evidence="1" id="KW-0805">Transcription regulation</keyword>
<feature type="domain" description="HTH arsR-type" evidence="4">
    <location>
        <begin position="79"/>
        <end position="172"/>
    </location>
</feature>
<dbReference type="InterPro" id="IPR001845">
    <property type="entry name" value="HTH_ArsR_DNA-bd_dom"/>
</dbReference>
<organism evidence="5 6">
    <name type="scientific">Thalassospira xiamenensis</name>
    <dbReference type="NCBI Taxonomy" id="220697"/>
    <lineage>
        <taxon>Bacteria</taxon>
        <taxon>Pseudomonadati</taxon>
        <taxon>Pseudomonadota</taxon>
        <taxon>Alphaproteobacteria</taxon>
        <taxon>Rhodospirillales</taxon>
        <taxon>Thalassospiraceae</taxon>
        <taxon>Thalassospira</taxon>
    </lineage>
</organism>
<dbReference type="AlphaFoldDB" id="A0A285RM03"/>
<dbReference type="NCBIfam" id="NF033788">
    <property type="entry name" value="HTH_metalloreg"/>
    <property type="match status" value="1"/>
</dbReference>
<evidence type="ECO:0000256" key="3">
    <source>
        <dbReference type="ARBA" id="ARBA00023163"/>
    </source>
</evidence>
<evidence type="ECO:0000313" key="5">
    <source>
        <dbReference type="EMBL" id="SOB94719.1"/>
    </source>
</evidence>
<protein>
    <submittedName>
        <fullName evidence="5">DNA-binding transcriptional regulator, ArsR family</fullName>
    </submittedName>
</protein>
<dbReference type="GO" id="GO:0003700">
    <property type="term" value="F:DNA-binding transcription factor activity"/>
    <property type="evidence" value="ECO:0007669"/>
    <property type="project" value="InterPro"/>
</dbReference>
<dbReference type="PANTHER" id="PTHR43132:SF6">
    <property type="entry name" value="HTH-TYPE TRANSCRIPTIONAL REPRESSOR CZRA"/>
    <property type="match status" value="1"/>
</dbReference>
<proteinExistence type="predicted"/>
<evidence type="ECO:0000259" key="4">
    <source>
        <dbReference type="PROSITE" id="PS50987"/>
    </source>
</evidence>
<evidence type="ECO:0000313" key="6">
    <source>
        <dbReference type="Proteomes" id="UP000219068"/>
    </source>
</evidence>
<dbReference type="Gene3D" id="1.10.10.10">
    <property type="entry name" value="Winged helix-like DNA-binding domain superfamily/Winged helix DNA-binding domain"/>
    <property type="match status" value="1"/>
</dbReference>
<dbReference type="InterPro" id="IPR011991">
    <property type="entry name" value="ArsR-like_HTH"/>
</dbReference>
<dbReference type="PANTHER" id="PTHR43132">
    <property type="entry name" value="ARSENICAL RESISTANCE OPERON REPRESSOR ARSR-RELATED"/>
    <property type="match status" value="1"/>
</dbReference>
<dbReference type="CDD" id="cd00090">
    <property type="entry name" value="HTH_ARSR"/>
    <property type="match status" value="1"/>
</dbReference>
<evidence type="ECO:0000256" key="2">
    <source>
        <dbReference type="ARBA" id="ARBA00023125"/>
    </source>
</evidence>
<sequence>MRINIKSPCQAKLGMENRGMSQSKTKSRKVEIAPARPVIVGAENGDDCQECDTAARLGLSTEQGEAVTRDASRATGHNLSLPDIEAAAKIFALLGDAGRLQLVLRCMEKPQTVGELAEASGMSQSLTSHHLRQLRDQRILASERNGRHIFYQIDDEHISCVVRDVFAHVTHD</sequence>
<dbReference type="Pfam" id="PF01022">
    <property type="entry name" value="HTH_5"/>
    <property type="match status" value="1"/>
</dbReference>
<dbReference type="PROSITE" id="PS50987">
    <property type="entry name" value="HTH_ARSR_2"/>
    <property type="match status" value="1"/>
</dbReference>
<keyword evidence="3" id="KW-0804">Transcription</keyword>
<dbReference type="InterPro" id="IPR036390">
    <property type="entry name" value="WH_DNA-bd_sf"/>
</dbReference>